<keyword evidence="2" id="KW-0255">Endonuclease</keyword>
<keyword evidence="3" id="KW-1185">Reference proteome</keyword>
<evidence type="ECO:0000313" key="2">
    <source>
        <dbReference type="EMBL" id="QWV19217.1"/>
    </source>
</evidence>
<dbReference type="CDD" id="cd22362">
    <property type="entry name" value="TnsA_endonuclease-like"/>
    <property type="match status" value="1"/>
</dbReference>
<dbReference type="InterPro" id="IPR011335">
    <property type="entry name" value="Restrct_endonuc-II-like"/>
</dbReference>
<proteinExistence type="predicted"/>
<keyword evidence="2" id="KW-0378">Hydrolase</keyword>
<dbReference type="Pfam" id="PF08722">
    <property type="entry name" value="Tn7_TnsA-like_N"/>
    <property type="match status" value="1"/>
</dbReference>
<accession>A0ABX8J6U9</accession>
<organism evidence="2 3">
    <name type="scientific">Stutzerimonas zhaodongensis</name>
    <dbReference type="NCBI Taxonomy" id="1176257"/>
    <lineage>
        <taxon>Bacteria</taxon>
        <taxon>Pseudomonadati</taxon>
        <taxon>Pseudomonadota</taxon>
        <taxon>Gammaproteobacteria</taxon>
        <taxon>Pseudomonadales</taxon>
        <taxon>Pseudomonadaceae</taxon>
        <taxon>Stutzerimonas</taxon>
    </lineage>
</organism>
<dbReference type="InterPro" id="IPR014833">
    <property type="entry name" value="TnsA_N"/>
</dbReference>
<dbReference type="EMBL" id="CP076683">
    <property type="protein sequence ID" value="QWV19217.1"/>
    <property type="molecule type" value="Genomic_DNA"/>
</dbReference>
<protein>
    <submittedName>
        <fullName evidence="2">TnsA endonuclease N-terminal domain-containing protein</fullName>
    </submittedName>
</protein>
<name>A0ABX8J6U9_9GAMM</name>
<evidence type="ECO:0000259" key="1">
    <source>
        <dbReference type="Pfam" id="PF08722"/>
    </source>
</evidence>
<evidence type="ECO:0000313" key="3">
    <source>
        <dbReference type="Proteomes" id="UP000683436"/>
    </source>
</evidence>
<feature type="domain" description="TnsA endonuclease N-terminal" evidence="1">
    <location>
        <begin position="2"/>
        <end position="96"/>
    </location>
</feature>
<dbReference type="SUPFAM" id="SSF52980">
    <property type="entry name" value="Restriction endonuclease-like"/>
    <property type="match status" value="1"/>
</dbReference>
<sequence>MREQYPLLPQSAAQSIANSLNIAYPVYPGTKVPFVMTTDFLVTLRQPDGSERLVARTIKYTESFASGRRLERTLQKLKIEREFWKNRNIDWNVVTEENIPATLSSNLDWFRKGATLKRELQQRALIVSFLDEVKSMREFQWPLDRMLKSIAKSLFIPYGDAKNIFMHLVWNKNIILDLVAERLMMKSVFLIADILYPSEDSRYESRAS</sequence>
<dbReference type="Proteomes" id="UP000683436">
    <property type="component" value="Chromosome"/>
</dbReference>
<keyword evidence="2" id="KW-0540">Nuclease</keyword>
<gene>
    <name evidence="2" type="ORF">KQ248_04160</name>
</gene>
<dbReference type="GO" id="GO:0004519">
    <property type="term" value="F:endonuclease activity"/>
    <property type="evidence" value="ECO:0007669"/>
    <property type="project" value="UniProtKB-KW"/>
</dbReference>
<dbReference type="Gene3D" id="3.40.1350.10">
    <property type="match status" value="1"/>
</dbReference>
<dbReference type="InterPro" id="IPR011856">
    <property type="entry name" value="tRNA_endonuc-like_dom_sf"/>
</dbReference>
<reference evidence="2 3" key="1">
    <citation type="submission" date="2021-06" db="EMBL/GenBank/DDBJ databases">
        <title>Microbial metabolic specificity influences pelagic lipid remineralization.</title>
        <authorList>
            <person name="Behrendt L."/>
            <person name="Hunter J.E."/>
            <person name="Alcolombri U."/>
            <person name="Smriga S."/>
            <person name="Mincer T."/>
            <person name="Lowenstein D.P."/>
            <person name="Peaudecerf F.J."/>
            <person name="Fernandez V.I."/>
            <person name="Fredricks H."/>
            <person name="Almblad H."/>
            <person name="Harrison J.J."/>
            <person name="Stocker R."/>
            <person name="Van Mooy B.A.S."/>
        </authorList>
    </citation>
    <scope>NUCLEOTIDE SEQUENCE [LARGE SCALE GENOMIC DNA]</scope>
    <source>
        <strain evidence="2 3">A252</strain>
    </source>
</reference>